<dbReference type="EMBL" id="AP019563">
    <property type="protein sequence ID" value="BBJ31341.1"/>
    <property type="molecule type" value="Genomic_DNA"/>
</dbReference>
<proteinExistence type="predicted"/>
<accession>A0A510GIM4</accession>
<dbReference type="KEGG" id="ras:RAS_04500"/>
<evidence type="ECO:0000313" key="1">
    <source>
        <dbReference type="EMBL" id="BBJ31341.1"/>
    </source>
</evidence>
<dbReference type="RefSeq" id="WP_232049290.1">
    <property type="nucleotide sequence ID" value="NZ_AP019563.1"/>
</dbReference>
<dbReference type="Proteomes" id="UP000321183">
    <property type="component" value="Chromosome"/>
</dbReference>
<reference evidence="1 2" key="1">
    <citation type="submission" date="2019-04" db="EMBL/GenBank/DDBJ databases">
        <title>Draft genome sequence of Rickettsia asiatica Maytaro1284.</title>
        <authorList>
            <person name="Thu M."/>
            <person name="Qiu Y."/>
            <person name="Nakao R."/>
        </authorList>
    </citation>
    <scope>NUCLEOTIDE SEQUENCE [LARGE SCALE GENOMIC DNA]</scope>
    <source>
        <strain evidence="1 2">Maytaro1284</strain>
    </source>
</reference>
<sequence>MLIKRDIQIADIDGIGIGNLNYQGKIQINSKLGLNNEKIILYKDGQLAAIERKGQLINQEGEPLYKDNLVQKDNKVYLVGDAGKNIDTPFRDPKTRARDNWNRLINKFKHALIPEHELGKLNDAIVDSVRVKVVHPNPKLAEHHLQIAQGKQIWDGHEFEILRMGPEEQKSPTIL</sequence>
<gene>
    <name evidence="1" type="ORF">RAS_04500</name>
</gene>
<keyword evidence="2" id="KW-1185">Reference proteome</keyword>
<dbReference type="AlphaFoldDB" id="A0A510GIM4"/>
<organism evidence="1 2">
    <name type="scientific">Rickettsia asiatica</name>
    <dbReference type="NCBI Taxonomy" id="238800"/>
    <lineage>
        <taxon>Bacteria</taxon>
        <taxon>Pseudomonadati</taxon>
        <taxon>Pseudomonadota</taxon>
        <taxon>Alphaproteobacteria</taxon>
        <taxon>Rickettsiales</taxon>
        <taxon>Rickettsiaceae</taxon>
        <taxon>Rickettsieae</taxon>
        <taxon>Rickettsia</taxon>
        <taxon>spotted fever group</taxon>
    </lineage>
</organism>
<name>A0A510GIM4_9RICK</name>
<evidence type="ECO:0000313" key="2">
    <source>
        <dbReference type="Proteomes" id="UP000321183"/>
    </source>
</evidence>
<protein>
    <submittedName>
        <fullName evidence="1">Uncharacterized protein</fullName>
    </submittedName>
</protein>